<evidence type="ECO:0000313" key="13">
    <source>
        <dbReference type="Proteomes" id="UP001620597"/>
    </source>
</evidence>
<comment type="similarity">
    <text evidence="2 11">Belongs to the LpxB family.</text>
</comment>
<evidence type="ECO:0000256" key="8">
    <source>
        <dbReference type="ARBA" id="ARBA00022679"/>
    </source>
</evidence>
<dbReference type="SUPFAM" id="SSF53756">
    <property type="entry name" value="UDP-Glycosyltransferase/glycogen phosphorylase"/>
    <property type="match status" value="1"/>
</dbReference>
<dbReference type="Proteomes" id="UP001620597">
    <property type="component" value="Unassembled WGS sequence"/>
</dbReference>
<evidence type="ECO:0000313" key="12">
    <source>
        <dbReference type="EMBL" id="MFK4751106.1"/>
    </source>
</evidence>
<dbReference type="NCBIfam" id="TIGR00215">
    <property type="entry name" value="lpxB"/>
    <property type="match status" value="1"/>
</dbReference>
<keyword evidence="6 11" id="KW-0441">Lipid A biosynthesis</keyword>
<dbReference type="EMBL" id="JBBKTX010000002">
    <property type="protein sequence ID" value="MFK4751106.1"/>
    <property type="molecule type" value="Genomic_DNA"/>
</dbReference>
<dbReference type="InterPro" id="IPR003835">
    <property type="entry name" value="Glyco_trans_19"/>
</dbReference>
<evidence type="ECO:0000256" key="4">
    <source>
        <dbReference type="ARBA" id="ARBA00020902"/>
    </source>
</evidence>
<keyword evidence="7 11" id="KW-0328">Glycosyltransferase</keyword>
<keyword evidence="13" id="KW-1185">Reference proteome</keyword>
<keyword evidence="5 11" id="KW-0444">Lipid biosynthesis</keyword>
<comment type="catalytic activity">
    <reaction evidence="10 11">
        <text>a lipid X + a UDP-2-N,3-O-bis[(3R)-3-hydroxyacyl]-alpha-D-glucosamine = a lipid A disaccharide + UDP + H(+)</text>
        <dbReference type="Rhea" id="RHEA:67828"/>
        <dbReference type="ChEBI" id="CHEBI:15378"/>
        <dbReference type="ChEBI" id="CHEBI:58223"/>
        <dbReference type="ChEBI" id="CHEBI:137748"/>
        <dbReference type="ChEBI" id="CHEBI:176338"/>
        <dbReference type="ChEBI" id="CHEBI:176343"/>
        <dbReference type="EC" id="2.4.1.182"/>
    </reaction>
</comment>
<evidence type="ECO:0000256" key="1">
    <source>
        <dbReference type="ARBA" id="ARBA00002056"/>
    </source>
</evidence>
<accession>A0ABW8NDS7</accession>
<evidence type="ECO:0000256" key="3">
    <source>
        <dbReference type="ARBA" id="ARBA00012687"/>
    </source>
</evidence>
<comment type="caution">
    <text evidence="12">The sequence shown here is derived from an EMBL/GenBank/DDBJ whole genome shotgun (WGS) entry which is preliminary data.</text>
</comment>
<comment type="function">
    <text evidence="1 11">Condensation of UDP-2,3-diacylglucosamine and 2,3-diacylglucosamine-1-phosphate to form lipid A disaccharide, a precursor of lipid A, a phosphorylated glycolipid that anchors the lipopolysaccharide to the outer membrane of the cell.</text>
</comment>
<keyword evidence="9 11" id="KW-0443">Lipid metabolism</keyword>
<dbReference type="PANTHER" id="PTHR30372:SF4">
    <property type="entry name" value="LIPID-A-DISACCHARIDE SYNTHASE, MITOCHONDRIAL-RELATED"/>
    <property type="match status" value="1"/>
</dbReference>
<organism evidence="12 13">
    <name type="scientific">Oceanobacter antarcticus</name>
    <dbReference type="NCBI Taxonomy" id="3133425"/>
    <lineage>
        <taxon>Bacteria</taxon>
        <taxon>Pseudomonadati</taxon>
        <taxon>Pseudomonadota</taxon>
        <taxon>Gammaproteobacteria</taxon>
        <taxon>Oceanospirillales</taxon>
        <taxon>Oceanospirillaceae</taxon>
        <taxon>Oceanobacter</taxon>
    </lineage>
</organism>
<evidence type="ECO:0000256" key="10">
    <source>
        <dbReference type="ARBA" id="ARBA00048975"/>
    </source>
</evidence>
<dbReference type="GO" id="GO:0008915">
    <property type="term" value="F:lipid-A-disaccharide synthase activity"/>
    <property type="evidence" value="ECO:0007669"/>
    <property type="project" value="UniProtKB-EC"/>
</dbReference>
<evidence type="ECO:0000256" key="2">
    <source>
        <dbReference type="ARBA" id="ARBA00007868"/>
    </source>
</evidence>
<dbReference type="HAMAP" id="MF_00392">
    <property type="entry name" value="LpxB"/>
    <property type="match status" value="1"/>
</dbReference>
<gene>
    <name evidence="11 12" type="primary">lpxB</name>
    <name evidence="12" type="ORF">WG929_01670</name>
</gene>
<dbReference type="Pfam" id="PF02684">
    <property type="entry name" value="LpxB"/>
    <property type="match status" value="1"/>
</dbReference>
<keyword evidence="8 11" id="KW-0808">Transferase</keyword>
<evidence type="ECO:0000256" key="6">
    <source>
        <dbReference type="ARBA" id="ARBA00022556"/>
    </source>
</evidence>
<proteinExistence type="inferred from homology"/>
<sequence length="391" mass="44014">MKRIAIVVGETSGDMLGAGLLTSLRERYPDAIFEGIGGPLMQSRGFDSLYPMERLSVMGLVEVLGRLFELLKIRKSLVQYWSENPPDVLIGIDAPDFNLTLEEKLKARGVKTVHYVSPSVWAWRQKRVIKVGRAVDLMLTLFPFEARFYEEHRIPVRFVGHHLADKIPFETPKTPARETLGLDVSKPLVCLMPGSRGGEVERLGPLFLETAQLMLRKRADLQFVIPAVSVDRRNQLEAQLADMPLKLPVTIVLSQSHTCMAAADVILLASGTATLEAMLLKRPMVVSYKVNKVTAFLLRRMLKQPFISLPNLLAGRELVPEVLQEQATPMKLAHELITCLEDQDTRHQLHETFQFIHRQLRRNADHEAAKAVIELLEPEQAAGADMRQDAH</sequence>
<evidence type="ECO:0000256" key="5">
    <source>
        <dbReference type="ARBA" id="ARBA00022516"/>
    </source>
</evidence>
<dbReference type="Gene3D" id="3.40.50.2000">
    <property type="entry name" value="Glycogen Phosphorylase B"/>
    <property type="match status" value="1"/>
</dbReference>
<protein>
    <recommendedName>
        <fullName evidence="4 11">Lipid-A-disaccharide synthase</fullName>
        <ecNumber evidence="3 11">2.4.1.182</ecNumber>
    </recommendedName>
</protein>
<reference evidence="12 13" key="1">
    <citation type="submission" date="2024-03" db="EMBL/GenBank/DDBJ databases">
        <title>High-quality draft genome sequence of Oceanobacter sp. wDCs-4.</title>
        <authorList>
            <person name="Dong C."/>
        </authorList>
    </citation>
    <scope>NUCLEOTIDE SEQUENCE [LARGE SCALE GENOMIC DNA]</scope>
    <source>
        <strain evidence="13">wDCs-4</strain>
    </source>
</reference>
<evidence type="ECO:0000256" key="7">
    <source>
        <dbReference type="ARBA" id="ARBA00022676"/>
    </source>
</evidence>
<dbReference type="PANTHER" id="PTHR30372">
    <property type="entry name" value="LIPID-A-DISACCHARIDE SYNTHASE"/>
    <property type="match status" value="1"/>
</dbReference>
<comment type="pathway">
    <text evidence="11">Bacterial outer membrane biogenesis; LPS lipid A biosynthesis.</text>
</comment>
<dbReference type="EC" id="2.4.1.182" evidence="3 11"/>
<evidence type="ECO:0000256" key="11">
    <source>
        <dbReference type="HAMAP-Rule" id="MF_00392"/>
    </source>
</evidence>
<dbReference type="RefSeq" id="WP_416204626.1">
    <property type="nucleotide sequence ID" value="NZ_JBBKTX010000002.1"/>
</dbReference>
<name>A0ABW8NDS7_9GAMM</name>
<evidence type="ECO:0000256" key="9">
    <source>
        <dbReference type="ARBA" id="ARBA00023098"/>
    </source>
</evidence>